<dbReference type="PANTHER" id="PTHR12932:SF9">
    <property type="entry name" value="TUBULIN POLYMERIZATION-PROMOTING PROTEIN HOMOLOG"/>
    <property type="match status" value="1"/>
</dbReference>
<dbReference type="AlphaFoldDB" id="H2XUF7"/>
<name>H2XUF7_CIOIN</name>
<dbReference type="GeneTree" id="ENSGT00940000153875"/>
<dbReference type="GO" id="GO:0001578">
    <property type="term" value="P:microtubule bundle formation"/>
    <property type="evidence" value="ECO:0000318"/>
    <property type="project" value="GO_Central"/>
</dbReference>
<dbReference type="EMBL" id="EAAA01001120">
    <property type="status" value="NOT_ANNOTATED_CDS"/>
    <property type="molecule type" value="Genomic_DNA"/>
</dbReference>
<dbReference type="OMA" id="PHTEQSK"/>
<dbReference type="GO" id="GO:0046785">
    <property type="term" value="P:microtubule polymerization"/>
    <property type="evidence" value="ECO:0000318"/>
    <property type="project" value="GO_Central"/>
</dbReference>
<reference evidence="4" key="1">
    <citation type="journal article" date="2002" name="Science">
        <title>The draft genome of Ciona intestinalis: insights into chordate and vertebrate origins.</title>
        <authorList>
            <person name="Dehal P."/>
            <person name="Satou Y."/>
            <person name="Campbell R.K."/>
            <person name="Chapman J."/>
            <person name="Degnan B."/>
            <person name="De Tomaso A."/>
            <person name="Davidson B."/>
            <person name="Di Gregorio A."/>
            <person name="Gelpke M."/>
            <person name="Goodstein D.M."/>
            <person name="Harafuji N."/>
            <person name="Hastings K.E."/>
            <person name="Ho I."/>
            <person name="Hotta K."/>
            <person name="Huang W."/>
            <person name="Kawashima T."/>
            <person name="Lemaire P."/>
            <person name="Martinez D."/>
            <person name="Meinertzhagen I.A."/>
            <person name="Necula S."/>
            <person name="Nonaka M."/>
            <person name="Putnam N."/>
            <person name="Rash S."/>
            <person name="Saiga H."/>
            <person name="Satake M."/>
            <person name="Terry A."/>
            <person name="Yamada L."/>
            <person name="Wang H.G."/>
            <person name="Awazu S."/>
            <person name="Azumi K."/>
            <person name="Boore J."/>
            <person name="Branno M."/>
            <person name="Chin-Bow S."/>
            <person name="DeSantis R."/>
            <person name="Doyle S."/>
            <person name="Francino P."/>
            <person name="Keys D.N."/>
            <person name="Haga S."/>
            <person name="Hayashi H."/>
            <person name="Hino K."/>
            <person name="Imai K.S."/>
            <person name="Inaba K."/>
            <person name="Kano S."/>
            <person name="Kobayashi K."/>
            <person name="Kobayashi M."/>
            <person name="Lee B.I."/>
            <person name="Makabe K.W."/>
            <person name="Manohar C."/>
            <person name="Matassi G."/>
            <person name="Medina M."/>
            <person name="Mochizuki Y."/>
            <person name="Mount S."/>
            <person name="Morishita T."/>
            <person name="Miura S."/>
            <person name="Nakayama A."/>
            <person name="Nishizaka S."/>
            <person name="Nomoto H."/>
            <person name="Ohta F."/>
            <person name="Oishi K."/>
            <person name="Rigoutsos I."/>
            <person name="Sano M."/>
            <person name="Sasaki A."/>
            <person name="Sasakura Y."/>
            <person name="Shoguchi E."/>
            <person name="Shin-i T."/>
            <person name="Spagnuolo A."/>
            <person name="Stainier D."/>
            <person name="Suzuki M.M."/>
            <person name="Tassy O."/>
            <person name="Takatori N."/>
            <person name="Tokuoka M."/>
            <person name="Yagi K."/>
            <person name="Yoshizaki F."/>
            <person name="Wada S."/>
            <person name="Zhang C."/>
            <person name="Hyatt P.D."/>
            <person name="Larimer F."/>
            <person name="Detter C."/>
            <person name="Doggett N."/>
            <person name="Glavina T."/>
            <person name="Hawkins T."/>
            <person name="Richardson P."/>
            <person name="Lucas S."/>
            <person name="Kohara Y."/>
            <person name="Levine M."/>
            <person name="Satoh N."/>
            <person name="Rokhsar D.S."/>
        </authorList>
    </citation>
    <scope>NUCLEOTIDE SEQUENCE [LARGE SCALE GENOMIC DNA]</scope>
</reference>
<feature type="region of interest" description="Disordered" evidence="2">
    <location>
        <begin position="181"/>
        <end position="212"/>
    </location>
</feature>
<keyword evidence="4" id="KW-1185">Reference proteome</keyword>
<dbReference type="PANTHER" id="PTHR12932">
    <property type="entry name" value="P25 ALPHA-RELATED"/>
    <property type="match status" value="1"/>
</dbReference>
<dbReference type="HOGENOM" id="CLU_091734_0_0_1"/>
<evidence type="ECO:0000313" key="3">
    <source>
        <dbReference type="Ensembl" id="ENSCINP00000033291.1"/>
    </source>
</evidence>
<sequence>IKEPPDPIIETLHNAFFRFARYGEVNSEGREMNNKNWAKLCRDCDFIDNKNVLVGDIDVIFSRHKPKGTRLVDFEMFMNCLNEIADRVIGSKVKDEKLRQEIIYNRVIGKAPEYVGITGVSKTGNVDRMTDHTLYPVSHKMRFDEEGRGLGVDDKFDVPDTMMGYVNGYTGRNQYDLKMQNSSIRPRTSSNGSTTKRPVSSSSTYRTHTPVI</sequence>
<dbReference type="SUPFAM" id="SSF47473">
    <property type="entry name" value="EF-hand"/>
    <property type="match status" value="1"/>
</dbReference>
<reference evidence="3" key="2">
    <citation type="journal article" date="2008" name="Genome Biol.">
        <title>Improved genome assembly and evidence-based global gene model set for the chordate Ciona intestinalis: new insight into intron and operon populations.</title>
        <authorList>
            <person name="Satou Y."/>
            <person name="Mineta K."/>
            <person name="Ogasawara M."/>
            <person name="Sasakura Y."/>
            <person name="Shoguchi E."/>
            <person name="Ueno K."/>
            <person name="Yamada L."/>
            <person name="Matsumoto J."/>
            <person name="Wasserscheid J."/>
            <person name="Dewar K."/>
            <person name="Wiley G.B."/>
            <person name="Macmil S.L."/>
            <person name="Roe B.A."/>
            <person name="Zeller R.W."/>
            <person name="Hastings K.E."/>
            <person name="Lemaire P."/>
            <person name="Lindquist E."/>
            <person name="Endo T."/>
            <person name="Hotta K."/>
            <person name="Inaba K."/>
        </authorList>
    </citation>
    <scope>NUCLEOTIDE SEQUENCE [LARGE SCALE GENOMIC DNA]</scope>
    <source>
        <strain evidence="3">wild type</strain>
    </source>
</reference>
<reference evidence="3" key="4">
    <citation type="submission" date="2025-09" db="UniProtKB">
        <authorList>
            <consortium name="Ensembl"/>
        </authorList>
    </citation>
    <scope>IDENTIFICATION</scope>
</reference>
<dbReference type="GO" id="GO:0015631">
    <property type="term" value="F:tubulin binding"/>
    <property type="evidence" value="ECO:0000318"/>
    <property type="project" value="GO_Central"/>
</dbReference>
<accession>H2XUF7</accession>
<dbReference type="InParanoid" id="H2XUF7"/>
<dbReference type="Ensembl" id="ENSCINT00000030935.1">
    <property type="protein sequence ID" value="ENSCINP00000033291.1"/>
    <property type="gene ID" value="ENSCING00000021318.1"/>
</dbReference>
<organism evidence="3 4">
    <name type="scientific">Ciona intestinalis</name>
    <name type="common">Transparent sea squirt</name>
    <name type="synonym">Ascidia intestinalis</name>
    <dbReference type="NCBI Taxonomy" id="7719"/>
    <lineage>
        <taxon>Eukaryota</taxon>
        <taxon>Metazoa</taxon>
        <taxon>Chordata</taxon>
        <taxon>Tunicata</taxon>
        <taxon>Ascidiacea</taxon>
        <taxon>Phlebobranchia</taxon>
        <taxon>Cionidae</taxon>
        <taxon>Ciona</taxon>
    </lineage>
</organism>
<dbReference type="Gene3D" id="1.10.238.10">
    <property type="entry name" value="EF-hand"/>
    <property type="match status" value="1"/>
</dbReference>
<reference evidence="3" key="3">
    <citation type="submission" date="2025-08" db="UniProtKB">
        <authorList>
            <consortium name="Ensembl"/>
        </authorList>
    </citation>
    <scope>IDENTIFICATION</scope>
</reference>
<dbReference type="Pfam" id="PF05517">
    <property type="entry name" value="p25-alpha"/>
    <property type="match status" value="1"/>
</dbReference>
<dbReference type="GO" id="GO:0032273">
    <property type="term" value="P:positive regulation of protein polymerization"/>
    <property type="evidence" value="ECO:0000318"/>
    <property type="project" value="GO_Central"/>
</dbReference>
<comment type="similarity">
    <text evidence="1">Belongs to the TPPP family.</text>
</comment>
<dbReference type="InterPro" id="IPR008907">
    <property type="entry name" value="TPP/p25"/>
</dbReference>
<evidence type="ECO:0000256" key="1">
    <source>
        <dbReference type="ARBA" id="ARBA00010994"/>
    </source>
</evidence>
<proteinExistence type="inferred from homology"/>
<dbReference type="InterPro" id="IPR011992">
    <property type="entry name" value="EF-hand-dom_pair"/>
</dbReference>
<evidence type="ECO:0000313" key="4">
    <source>
        <dbReference type="Proteomes" id="UP000008144"/>
    </source>
</evidence>
<dbReference type="Proteomes" id="UP000008144">
    <property type="component" value="Chromosome 13"/>
</dbReference>
<protein>
    <submittedName>
        <fullName evidence="3">Uncharacterized protein</fullName>
    </submittedName>
</protein>
<evidence type="ECO:0000256" key="2">
    <source>
        <dbReference type="SAM" id="MobiDB-lite"/>
    </source>
</evidence>